<comment type="caution">
    <text evidence="2">The sequence shown here is derived from an EMBL/GenBank/DDBJ whole genome shotgun (WGS) entry which is preliminary data.</text>
</comment>
<sequence length="290" mass="30641">MLICVDLGATEIKVATATGNHVPVVSETKKIPTRAKDGKEGILAALHCAIAGCDIASAKGIAVATAGTVDENRAVISYATENLPGMTGFDFAEFCNQRFHLPVRVINDAHAALLGEMAYGAGKDFRSSKVAMLTLGSGVGGGYFSQGKIVADQTNDFARFGHICLHANGKKCTCGKRGCVETYLSGRAIHKEAKKRGIDDDLFKNYLAGQAQTVGFVEDLRKNIKLTLQKVAHICPFDVCIIGGGVADWMGDAFGKIFDGLGFNVLRATLGNNAGIYGAFANYIAKEGTL</sequence>
<dbReference type="SUPFAM" id="SSF53067">
    <property type="entry name" value="Actin-like ATPase domain"/>
    <property type="match status" value="1"/>
</dbReference>
<dbReference type="Pfam" id="PF00480">
    <property type="entry name" value="ROK"/>
    <property type="match status" value="1"/>
</dbReference>
<gene>
    <name evidence="2" type="ORF">IAC95_01350</name>
</gene>
<proteinExistence type="inferred from homology"/>
<dbReference type="PANTHER" id="PTHR18964">
    <property type="entry name" value="ROK (REPRESSOR, ORF, KINASE) FAMILY"/>
    <property type="match status" value="1"/>
</dbReference>
<comment type="similarity">
    <text evidence="1">Belongs to the ROK (NagC/XylR) family.</text>
</comment>
<evidence type="ECO:0000256" key="1">
    <source>
        <dbReference type="ARBA" id="ARBA00006479"/>
    </source>
</evidence>
<dbReference type="EMBL" id="DVHL01000012">
    <property type="protein sequence ID" value="HIR65523.1"/>
    <property type="molecule type" value="Genomic_DNA"/>
</dbReference>
<organism evidence="2 3">
    <name type="scientific">Candidatus Fimimonas gallinarum</name>
    <dbReference type="NCBI Taxonomy" id="2840821"/>
    <lineage>
        <taxon>Bacteria</taxon>
        <taxon>Pseudomonadati</taxon>
        <taxon>Myxococcota</taxon>
        <taxon>Myxococcia</taxon>
        <taxon>Myxococcales</taxon>
        <taxon>Cystobacterineae</taxon>
        <taxon>Myxococcaceae</taxon>
        <taxon>Myxococcaceae incertae sedis</taxon>
        <taxon>Candidatus Fimimonas</taxon>
    </lineage>
</organism>
<dbReference type="Gene3D" id="3.30.420.40">
    <property type="match status" value="2"/>
</dbReference>
<protein>
    <submittedName>
        <fullName evidence="2">ROK family protein</fullName>
    </submittedName>
</protein>
<dbReference type="PANTHER" id="PTHR18964:SF149">
    <property type="entry name" value="BIFUNCTIONAL UDP-N-ACETYLGLUCOSAMINE 2-EPIMERASE_N-ACETYLMANNOSAMINE KINASE"/>
    <property type="match status" value="1"/>
</dbReference>
<name>A0A9D1E362_9BACT</name>
<reference evidence="2" key="2">
    <citation type="journal article" date="2021" name="PeerJ">
        <title>Extensive microbial diversity within the chicken gut microbiome revealed by metagenomics and culture.</title>
        <authorList>
            <person name="Gilroy R."/>
            <person name="Ravi A."/>
            <person name="Getino M."/>
            <person name="Pursley I."/>
            <person name="Horton D.L."/>
            <person name="Alikhan N.F."/>
            <person name="Baker D."/>
            <person name="Gharbi K."/>
            <person name="Hall N."/>
            <person name="Watson M."/>
            <person name="Adriaenssens E.M."/>
            <person name="Foster-Nyarko E."/>
            <person name="Jarju S."/>
            <person name="Secka A."/>
            <person name="Antonio M."/>
            <person name="Oren A."/>
            <person name="Chaudhuri R.R."/>
            <person name="La Ragione R."/>
            <person name="Hildebrand F."/>
            <person name="Pallen M.J."/>
        </authorList>
    </citation>
    <scope>NUCLEOTIDE SEQUENCE</scope>
    <source>
        <strain evidence="2">CHK121-14286</strain>
    </source>
</reference>
<accession>A0A9D1E362</accession>
<evidence type="ECO:0000313" key="3">
    <source>
        <dbReference type="Proteomes" id="UP000824200"/>
    </source>
</evidence>
<dbReference type="AlphaFoldDB" id="A0A9D1E362"/>
<dbReference type="Proteomes" id="UP000824200">
    <property type="component" value="Unassembled WGS sequence"/>
</dbReference>
<dbReference type="InterPro" id="IPR043129">
    <property type="entry name" value="ATPase_NBD"/>
</dbReference>
<dbReference type="InterPro" id="IPR000600">
    <property type="entry name" value="ROK"/>
</dbReference>
<reference evidence="2" key="1">
    <citation type="submission" date="2020-10" db="EMBL/GenBank/DDBJ databases">
        <authorList>
            <person name="Gilroy R."/>
        </authorList>
    </citation>
    <scope>NUCLEOTIDE SEQUENCE</scope>
    <source>
        <strain evidence="2">CHK121-14286</strain>
    </source>
</reference>
<evidence type="ECO:0000313" key="2">
    <source>
        <dbReference type="EMBL" id="HIR65523.1"/>
    </source>
</evidence>